<sequence length="91" mass="9602">MSAIQILLPVLIARLSLVDASCFVPETDLIPRLVLDKPVALTVDDCETACLANSACLGISFDSTCSLLGDPLSGTCGMPTTVRIKKYSNSK</sequence>
<evidence type="ECO:0000313" key="2">
    <source>
        <dbReference type="Proteomes" id="UP000005239"/>
    </source>
</evidence>
<evidence type="ECO:0000313" key="1">
    <source>
        <dbReference type="EnsemblMetazoa" id="PPA40917.1"/>
    </source>
</evidence>
<keyword evidence="2" id="KW-1185">Reference proteome</keyword>
<name>A0A2A6CKP1_PRIPA</name>
<dbReference type="EnsemblMetazoa" id="PPA40917.1">
    <property type="protein sequence ID" value="PPA40917.1"/>
    <property type="gene ID" value="WBGene00279286"/>
</dbReference>
<reference evidence="2" key="1">
    <citation type="journal article" date="2008" name="Nat. Genet.">
        <title>The Pristionchus pacificus genome provides a unique perspective on nematode lifestyle and parasitism.</title>
        <authorList>
            <person name="Dieterich C."/>
            <person name="Clifton S.W."/>
            <person name="Schuster L.N."/>
            <person name="Chinwalla A."/>
            <person name="Delehaunty K."/>
            <person name="Dinkelacker I."/>
            <person name="Fulton L."/>
            <person name="Fulton R."/>
            <person name="Godfrey J."/>
            <person name="Minx P."/>
            <person name="Mitreva M."/>
            <person name="Roeseler W."/>
            <person name="Tian H."/>
            <person name="Witte H."/>
            <person name="Yang S.P."/>
            <person name="Wilson R.K."/>
            <person name="Sommer R.J."/>
        </authorList>
    </citation>
    <scope>NUCLEOTIDE SEQUENCE [LARGE SCALE GENOMIC DNA]</scope>
    <source>
        <strain evidence="2">PS312</strain>
    </source>
</reference>
<gene>
    <name evidence="1" type="primary">WBGene00279286</name>
</gene>
<proteinExistence type="predicted"/>
<dbReference type="AlphaFoldDB" id="A0A2A6CKP1"/>
<dbReference type="Proteomes" id="UP000005239">
    <property type="component" value="Unassembled WGS sequence"/>
</dbReference>
<accession>A0A8R1YW85</accession>
<accession>A0A2A6CKP1</accession>
<organism evidence="1 2">
    <name type="scientific">Pristionchus pacificus</name>
    <name type="common">Parasitic nematode worm</name>
    <dbReference type="NCBI Taxonomy" id="54126"/>
    <lineage>
        <taxon>Eukaryota</taxon>
        <taxon>Metazoa</taxon>
        <taxon>Ecdysozoa</taxon>
        <taxon>Nematoda</taxon>
        <taxon>Chromadorea</taxon>
        <taxon>Rhabditida</taxon>
        <taxon>Rhabditina</taxon>
        <taxon>Diplogasteromorpha</taxon>
        <taxon>Diplogasteroidea</taxon>
        <taxon>Neodiplogasteridae</taxon>
        <taxon>Pristionchus</taxon>
    </lineage>
</organism>
<protein>
    <submittedName>
        <fullName evidence="1">Uncharacterized protein</fullName>
    </submittedName>
</protein>
<reference evidence="1" key="2">
    <citation type="submission" date="2022-06" db="UniProtKB">
        <authorList>
            <consortium name="EnsemblMetazoa"/>
        </authorList>
    </citation>
    <scope>IDENTIFICATION</scope>
    <source>
        <strain evidence="1">PS312</strain>
    </source>
</reference>